<keyword evidence="2" id="KW-1185">Reference proteome</keyword>
<dbReference type="EMBL" id="SOYY01000017">
    <property type="protein sequence ID" value="KAA0709155.1"/>
    <property type="molecule type" value="Genomic_DNA"/>
</dbReference>
<comment type="caution">
    <text evidence="1">The sequence shown here is derived from an EMBL/GenBank/DDBJ whole genome shotgun (WGS) entry which is preliminary data.</text>
</comment>
<protein>
    <submittedName>
        <fullName evidence="1">Uncharacterized protein</fullName>
    </submittedName>
</protein>
<sequence>MAICAREPHAEDLAMDVAPKGFLEVVRRGIPGTRERINRSLCKKIDPGTIPLPLMKLSAREYCSQTITQKPLHHRRPISDNGYWENYNVSEEGGTQADHTLTLTQSSPQDDLIHTRHRRWPGINSVKLKIGKREMSAVVRILKTNLWRGAEKRSTLRNDSSKPHENKTCYPSLQKMKDRCDYLLKDKMMSYKFLPCGCHSCLIVA</sequence>
<reference evidence="1 2" key="1">
    <citation type="journal article" date="2019" name="Mol. Ecol. Resour.">
        <title>Chromosome-level genome assembly of Triplophysa tibetana, a fish adapted to the harsh high-altitude environment of the Tibetan Plateau.</title>
        <authorList>
            <person name="Yang X."/>
            <person name="Liu H."/>
            <person name="Ma Z."/>
            <person name="Zou Y."/>
            <person name="Zou M."/>
            <person name="Mao Y."/>
            <person name="Li X."/>
            <person name="Wang H."/>
            <person name="Chen T."/>
            <person name="Wang W."/>
            <person name="Yang R."/>
        </authorList>
    </citation>
    <scope>NUCLEOTIDE SEQUENCE [LARGE SCALE GENOMIC DNA]</scope>
    <source>
        <strain evidence="1">TTIB1903HZAU</strain>
        <tissue evidence="1">Muscle</tissue>
    </source>
</reference>
<proteinExistence type="predicted"/>
<name>A0A5A9NIW2_9TELE</name>
<dbReference type="AlphaFoldDB" id="A0A5A9NIW2"/>
<dbReference type="Proteomes" id="UP000324632">
    <property type="component" value="Chromosome 17"/>
</dbReference>
<gene>
    <name evidence="1" type="ORF">E1301_Tti013769</name>
</gene>
<organism evidence="1 2">
    <name type="scientific">Triplophysa tibetana</name>
    <dbReference type="NCBI Taxonomy" id="1572043"/>
    <lineage>
        <taxon>Eukaryota</taxon>
        <taxon>Metazoa</taxon>
        <taxon>Chordata</taxon>
        <taxon>Craniata</taxon>
        <taxon>Vertebrata</taxon>
        <taxon>Euteleostomi</taxon>
        <taxon>Actinopterygii</taxon>
        <taxon>Neopterygii</taxon>
        <taxon>Teleostei</taxon>
        <taxon>Ostariophysi</taxon>
        <taxon>Cypriniformes</taxon>
        <taxon>Nemacheilidae</taxon>
        <taxon>Triplophysa</taxon>
    </lineage>
</organism>
<accession>A0A5A9NIW2</accession>
<evidence type="ECO:0000313" key="1">
    <source>
        <dbReference type="EMBL" id="KAA0709155.1"/>
    </source>
</evidence>
<evidence type="ECO:0000313" key="2">
    <source>
        <dbReference type="Proteomes" id="UP000324632"/>
    </source>
</evidence>